<dbReference type="Proteomes" id="UP000322917">
    <property type="component" value="Unassembled WGS sequence"/>
</dbReference>
<gene>
    <name evidence="1" type="ORF">SAMN02745170_03580</name>
</gene>
<sequence length="86" mass="9969">MRRQGALLFVLLRRRDKEDRPVMWNVKEGEMIKEPDESVPAGDTLHRQVRMLGKISDKSSYKNLKNAIKSTKFFTNKQAPRKPAGK</sequence>
<name>A0A1M6MY02_9FIRM</name>
<keyword evidence="2" id="KW-1185">Reference proteome</keyword>
<evidence type="ECO:0000313" key="1">
    <source>
        <dbReference type="EMBL" id="SHJ88318.1"/>
    </source>
</evidence>
<evidence type="ECO:0000313" key="2">
    <source>
        <dbReference type="Proteomes" id="UP000322917"/>
    </source>
</evidence>
<accession>A0A1M6MY02</accession>
<dbReference type="EMBL" id="FQZD01000046">
    <property type="protein sequence ID" value="SHJ88318.1"/>
    <property type="molecule type" value="Genomic_DNA"/>
</dbReference>
<proteinExistence type="predicted"/>
<dbReference type="AlphaFoldDB" id="A0A1M6MY02"/>
<organism evidence="1 2">
    <name type="scientific">Propionispora hippei DSM 15287</name>
    <dbReference type="NCBI Taxonomy" id="1123003"/>
    <lineage>
        <taxon>Bacteria</taxon>
        <taxon>Bacillati</taxon>
        <taxon>Bacillota</taxon>
        <taxon>Negativicutes</taxon>
        <taxon>Selenomonadales</taxon>
        <taxon>Sporomusaceae</taxon>
        <taxon>Propionispora</taxon>
    </lineage>
</organism>
<reference evidence="1 2" key="1">
    <citation type="submission" date="2016-11" db="EMBL/GenBank/DDBJ databases">
        <authorList>
            <person name="Varghese N."/>
            <person name="Submissions S."/>
        </authorList>
    </citation>
    <scope>NUCLEOTIDE SEQUENCE [LARGE SCALE GENOMIC DNA]</scope>
    <source>
        <strain evidence="1 2">DSM 15287</strain>
    </source>
</reference>
<protein>
    <submittedName>
        <fullName evidence="1">Uncharacterized protein</fullName>
    </submittedName>
</protein>